<evidence type="ECO:0000313" key="3">
    <source>
        <dbReference type="Proteomes" id="UP001230005"/>
    </source>
</evidence>
<dbReference type="SUPFAM" id="SSF81301">
    <property type="entry name" value="Nucleotidyltransferase"/>
    <property type="match status" value="1"/>
</dbReference>
<dbReference type="InterPro" id="IPR041633">
    <property type="entry name" value="Polbeta"/>
</dbReference>
<organism evidence="2 3">
    <name type="scientific">Evansella vedderi</name>
    <dbReference type="NCBI Taxonomy" id="38282"/>
    <lineage>
        <taxon>Bacteria</taxon>
        <taxon>Bacillati</taxon>
        <taxon>Bacillota</taxon>
        <taxon>Bacilli</taxon>
        <taxon>Bacillales</taxon>
        <taxon>Bacillaceae</taxon>
        <taxon>Evansella</taxon>
    </lineage>
</organism>
<dbReference type="NCBIfam" id="NF047752">
    <property type="entry name" value="MntA_antitoxin"/>
    <property type="match status" value="1"/>
</dbReference>
<evidence type="ECO:0000259" key="1">
    <source>
        <dbReference type="Pfam" id="PF18765"/>
    </source>
</evidence>
<name>A0ABU0A0L7_9BACI</name>
<comment type="caution">
    <text evidence="2">The sequence shown here is derived from an EMBL/GenBank/DDBJ whole genome shotgun (WGS) entry which is preliminary data.</text>
</comment>
<accession>A0ABU0A0L7</accession>
<evidence type="ECO:0000313" key="2">
    <source>
        <dbReference type="EMBL" id="MDQ0257043.1"/>
    </source>
</evidence>
<gene>
    <name evidence="2" type="ORF">J2S74_004488</name>
</gene>
<protein>
    <submittedName>
        <fullName evidence="2">Nucleotidyltransferase</fullName>
    </submittedName>
</protein>
<dbReference type="CDD" id="cd05403">
    <property type="entry name" value="NT_KNTase_like"/>
    <property type="match status" value="1"/>
</dbReference>
<dbReference type="InterPro" id="IPR043519">
    <property type="entry name" value="NT_sf"/>
</dbReference>
<dbReference type="InterPro" id="IPR052930">
    <property type="entry name" value="TA_antitoxin_MntA"/>
</dbReference>
<reference evidence="2 3" key="1">
    <citation type="submission" date="2023-07" db="EMBL/GenBank/DDBJ databases">
        <title>Genomic Encyclopedia of Type Strains, Phase IV (KMG-IV): sequencing the most valuable type-strain genomes for metagenomic binning, comparative biology and taxonomic classification.</title>
        <authorList>
            <person name="Goeker M."/>
        </authorList>
    </citation>
    <scope>NUCLEOTIDE SEQUENCE [LARGE SCALE GENOMIC DNA]</scope>
    <source>
        <strain evidence="2 3">DSM 9768</strain>
    </source>
</reference>
<dbReference type="EMBL" id="JAUSUG010000022">
    <property type="protein sequence ID" value="MDQ0257043.1"/>
    <property type="molecule type" value="Genomic_DNA"/>
</dbReference>
<dbReference type="PANTHER" id="PTHR43852:SF2">
    <property type="entry name" value="PROTEIN ADENYLYLTRANSFERASE MNTA"/>
    <property type="match status" value="1"/>
</dbReference>
<dbReference type="Pfam" id="PF18765">
    <property type="entry name" value="Polbeta"/>
    <property type="match status" value="1"/>
</dbReference>
<sequence length="81" mass="9299">MIEKKQQIIVEHLVEHVSPFFIILFGSTVKGTMKNNSDLDIAFLSNKKLDKYQLFMIAQELATKLNRDVDLIDLNQASTVF</sequence>
<proteinExistence type="predicted"/>
<dbReference type="PANTHER" id="PTHR43852">
    <property type="entry name" value="NUCLEOTIDYLTRANSFERASE"/>
    <property type="match status" value="1"/>
</dbReference>
<dbReference type="Gene3D" id="3.30.460.10">
    <property type="entry name" value="Beta Polymerase, domain 2"/>
    <property type="match status" value="1"/>
</dbReference>
<keyword evidence="3" id="KW-1185">Reference proteome</keyword>
<feature type="domain" description="Polymerase beta nucleotidyltransferase" evidence="1">
    <location>
        <begin position="9"/>
        <end position="81"/>
    </location>
</feature>
<dbReference type="Proteomes" id="UP001230005">
    <property type="component" value="Unassembled WGS sequence"/>
</dbReference>